<dbReference type="EMBL" id="WJNH01000010">
    <property type="protein sequence ID" value="MRG87598.1"/>
    <property type="molecule type" value="Genomic_DNA"/>
</dbReference>
<reference evidence="9 10" key="1">
    <citation type="submission" date="2019-11" db="EMBL/GenBank/DDBJ databases">
        <authorList>
            <person name="Li J."/>
        </authorList>
    </citation>
    <scope>NUCLEOTIDE SEQUENCE [LARGE SCALE GENOMIC DNA]</scope>
    <source>
        <strain evidence="9 10">J4</strain>
    </source>
</reference>
<dbReference type="AlphaFoldDB" id="A0A6G1X9Y6"/>
<dbReference type="PANTHER" id="PTHR23513:SF6">
    <property type="entry name" value="MAJOR FACILITATOR SUPERFAMILY ASSOCIATED DOMAIN-CONTAINING PROTEIN"/>
    <property type="match status" value="1"/>
</dbReference>
<accession>A0A6G1X9Y6</accession>
<keyword evidence="2" id="KW-0813">Transport</keyword>
<dbReference type="PROSITE" id="PS50850">
    <property type="entry name" value="MFS"/>
    <property type="match status" value="1"/>
</dbReference>
<keyword evidence="3" id="KW-1003">Cell membrane</keyword>
<evidence type="ECO:0000256" key="4">
    <source>
        <dbReference type="ARBA" id="ARBA00022692"/>
    </source>
</evidence>
<dbReference type="RefSeq" id="WP_153729487.1">
    <property type="nucleotide sequence ID" value="NZ_WJNH01000010.1"/>
</dbReference>
<proteinExistence type="predicted"/>
<keyword evidence="10" id="KW-1185">Reference proteome</keyword>
<evidence type="ECO:0000313" key="10">
    <source>
        <dbReference type="Proteomes" id="UP000480185"/>
    </source>
</evidence>
<evidence type="ECO:0000313" key="9">
    <source>
        <dbReference type="EMBL" id="MRG87598.1"/>
    </source>
</evidence>
<feature type="transmembrane region" description="Helical" evidence="7">
    <location>
        <begin position="96"/>
        <end position="116"/>
    </location>
</feature>
<evidence type="ECO:0000256" key="5">
    <source>
        <dbReference type="ARBA" id="ARBA00022989"/>
    </source>
</evidence>
<feature type="transmembrane region" description="Helical" evidence="7">
    <location>
        <begin position="279"/>
        <end position="296"/>
    </location>
</feature>
<feature type="domain" description="Major facilitator superfamily (MFS) profile" evidence="8">
    <location>
        <begin position="1"/>
        <end position="391"/>
    </location>
</feature>
<dbReference type="Gene3D" id="1.20.1250.20">
    <property type="entry name" value="MFS general substrate transporter like domains"/>
    <property type="match status" value="1"/>
</dbReference>
<keyword evidence="6 7" id="KW-0472">Membrane</keyword>
<dbReference type="InterPro" id="IPR011701">
    <property type="entry name" value="MFS"/>
</dbReference>
<evidence type="ECO:0000256" key="2">
    <source>
        <dbReference type="ARBA" id="ARBA00022448"/>
    </source>
</evidence>
<dbReference type="PANTHER" id="PTHR23513">
    <property type="entry name" value="INTEGRAL MEMBRANE EFFLUX PROTEIN-RELATED"/>
    <property type="match status" value="1"/>
</dbReference>
<protein>
    <submittedName>
        <fullName evidence="9">MFS transporter</fullName>
    </submittedName>
</protein>
<dbReference type="CDD" id="cd06173">
    <property type="entry name" value="MFS_MefA_like"/>
    <property type="match status" value="1"/>
</dbReference>
<keyword evidence="5 7" id="KW-1133">Transmembrane helix</keyword>
<feature type="transmembrane region" description="Helical" evidence="7">
    <location>
        <begin position="69"/>
        <end position="90"/>
    </location>
</feature>
<sequence length="400" mass="44105">MRGFKNIIITFFLSEFSRAMYFVSVTWLLYQLTNNAQYTGVLVGLGFLPGLVLNLFFGVIVDRFNRKNLSILANLLCTFSMALLLFFFVIDKVDPWLIIGVHMILQVSGSLFRPAIQAFIAECFDKEYLPKVFSQSSSAAIVGGLLGASVGGLIISFISVSGSMLIVTGSFAISSLSLILIRGKVKQKQAITKRNSIGKDITDGFLYIKNNKFLLGLFIIMLNGQLVFHTTLGFLSVYTVDYLLQSATIYGLLDATISLGGVLAGLFGTWWWKKVKSKIALYSLFIVLVGLLFVGVTPILSLSFLGIFLIGLGTTWIRVLLQSVQQMATDPEYHGRMASYRMIGNQGSVVISAPLLGWIASNFGANYIFLSLMVPISLCILLAFFQSNQEPFTKITRKIA</sequence>
<dbReference type="InterPro" id="IPR020846">
    <property type="entry name" value="MFS_dom"/>
</dbReference>
<name>A0A6G1X9Y6_9BACI</name>
<comment type="subcellular location">
    <subcellularLocation>
        <location evidence="1">Cell membrane</location>
        <topology evidence="1">Multi-pass membrane protein</topology>
    </subcellularLocation>
</comment>
<dbReference type="Proteomes" id="UP000480185">
    <property type="component" value="Unassembled WGS sequence"/>
</dbReference>
<feature type="transmembrane region" description="Helical" evidence="7">
    <location>
        <begin position="164"/>
        <end position="181"/>
    </location>
</feature>
<feature type="transmembrane region" description="Helical" evidence="7">
    <location>
        <begin position="36"/>
        <end position="57"/>
    </location>
</feature>
<gene>
    <name evidence="9" type="ORF">GH754_15020</name>
</gene>
<keyword evidence="4 7" id="KW-0812">Transmembrane</keyword>
<dbReference type="GO" id="GO:0005886">
    <property type="term" value="C:plasma membrane"/>
    <property type="evidence" value="ECO:0007669"/>
    <property type="project" value="UniProtKB-SubCell"/>
</dbReference>
<dbReference type="SUPFAM" id="SSF103473">
    <property type="entry name" value="MFS general substrate transporter"/>
    <property type="match status" value="1"/>
</dbReference>
<evidence type="ECO:0000256" key="6">
    <source>
        <dbReference type="ARBA" id="ARBA00023136"/>
    </source>
</evidence>
<organism evidence="9 10">
    <name type="scientific">Salinibacillus xinjiangensis</name>
    <dbReference type="NCBI Taxonomy" id="1229268"/>
    <lineage>
        <taxon>Bacteria</taxon>
        <taxon>Bacillati</taxon>
        <taxon>Bacillota</taxon>
        <taxon>Bacilli</taxon>
        <taxon>Bacillales</taxon>
        <taxon>Bacillaceae</taxon>
        <taxon>Salinibacillus</taxon>
    </lineage>
</organism>
<dbReference type="Pfam" id="PF07690">
    <property type="entry name" value="MFS_1"/>
    <property type="match status" value="1"/>
</dbReference>
<evidence type="ECO:0000256" key="1">
    <source>
        <dbReference type="ARBA" id="ARBA00004651"/>
    </source>
</evidence>
<dbReference type="GO" id="GO:0022857">
    <property type="term" value="F:transmembrane transporter activity"/>
    <property type="evidence" value="ECO:0007669"/>
    <property type="project" value="InterPro"/>
</dbReference>
<evidence type="ECO:0000256" key="7">
    <source>
        <dbReference type="SAM" id="Phobius"/>
    </source>
</evidence>
<feature type="transmembrane region" description="Helical" evidence="7">
    <location>
        <begin position="213"/>
        <end position="237"/>
    </location>
</feature>
<evidence type="ECO:0000259" key="8">
    <source>
        <dbReference type="PROSITE" id="PS50850"/>
    </source>
</evidence>
<feature type="transmembrane region" description="Helical" evidence="7">
    <location>
        <begin position="7"/>
        <end position="30"/>
    </location>
</feature>
<dbReference type="OrthoDB" id="2957917at2"/>
<feature type="transmembrane region" description="Helical" evidence="7">
    <location>
        <begin position="367"/>
        <end position="385"/>
    </location>
</feature>
<feature type="transmembrane region" description="Helical" evidence="7">
    <location>
        <begin position="342"/>
        <end position="361"/>
    </location>
</feature>
<feature type="transmembrane region" description="Helical" evidence="7">
    <location>
        <begin position="302"/>
        <end position="321"/>
    </location>
</feature>
<dbReference type="InterPro" id="IPR036259">
    <property type="entry name" value="MFS_trans_sf"/>
</dbReference>
<feature type="transmembrane region" description="Helical" evidence="7">
    <location>
        <begin position="249"/>
        <end position="272"/>
    </location>
</feature>
<evidence type="ECO:0000256" key="3">
    <source>
        <dbReference type="ARBA" id="ARBA00022475"/>
    </source>
</evidence>
<comment type="caution">
    <text evidence="9">The sequence shown here is derived from an EMBL/GenBank/DDBJ whole genome shotgun (WGS) entry which is preliminary data.</text>
</comment>
<feature type="transmembrane region" description="Helical" evidence="7">
    <location>
        <begin position="137"/>
        <end position="158"/>
    </location>
</feature>